<dbReference type="GO" id="GO:0003876">
    <property type="term" value="F:AMP deaminase activity"/>
    <property type="evidence" value="ECO:0007669"/>
    <property type="project" value="InterPro"/>
</dbReference>
<evidence type="ECO:0000313" key="4">
    <source>
        <dbReference type="EMBL" id="CAF3848098.1"/>
    </source>
</evidence>
<evidence type="ECO:0000313" key="2">
    <source>
        <dbReference type="EMBL" id="CAF1085618.1"/>
    </source>
</evidence>
<comment type="caution">
    <text evidence="3">The sequence shown here is derived from an EMBL/GenBank/DDBJ whole genome shotgun (WGS) entry which is preliminary data.</text>
</comment>
<dbReference type="Proteomes" id="UP000677228">
    <property type="component" value="Unassembled WGS sequence"/>
</dbReference>
<dbReference type="EMBL" id="CAJOBC010057674">
    <property type="protein sequence ID" value="CAF4198701.1"/>
    <property type="molecule type" value="Genomic_DNA"/>
</dbReference>
<dbReference type="InterPro" id="IPR006329">
    <property type="entry name" value="AMPD"/>
</dbReference>
<dbReference type="Proteomes" id="UP000681722">
    <property type="component" value="Unassembled WGS sequence"/>
</dbReference>
<organism evidence="3 6">
    <name type="scientific">Didymodactylos carnosus</name>
    <dbReference type="NCBI Taxonomy" id="1234261"/>
    <lineage>
        <taxon>Eukaryota</taxon>
        <taxon>Metazoa</taxon>
        <taxon>Spiralia</taxon>
        <taxon>Gnathifera</taxon>
        <taxon>Rotifera</taxon>
        <taxon>Eurotatoria</taxon>
        <taxon>Bdelloidea</taxon>
        <taxon>Philodinida</taxon>
        <taxon>Philodinidae</taxon>
        <taxon>Didymodactylos</taxon>
    </lineage>
</organism>
<protein>
    <submittedName>
        <fullName evidence="3">Uncharacterized protein</fullName>
    </submittedName>
</protein>
<comment type="similarity">
    <text evidence="1">Belongs to the metallo-dependent hydrolases superfamily. Adenosine and AMP deaminases family.</text>
</comment>
<dbReference type="GO" id="GO:0032264">
    <property type="term" value="P:IMP salvage"/>
    <property type="evidence" value="ECO:0007669"/>
    <property type="project" value="InterPro"/>
</dbReference>
<name>A0A815GIM3_9BILA</name>
<dbReference type="EMBL" id="CAJNOQ010014307">
    <property type="protein sequence ID" value="CAF1339165.1"/>
    <property type="molecule type" value="Genomic_DNA"/>
</dbReference>
<gene>
    <name evidence="3" type="ORF">GPM918_LOCUS30343</name>
    <name evidence="2" type="ORF">OVA965_LOCUS18583</name>
    <name evidence="5" type="ORF">SRO942_LOCUS30954</name>
    <name evidence="4" type="ORF">TMI583_LOCUS18595</name>
</gene>
<keyword evidence="6" id="KW-1185">Reference proteome</keyword>
<sequence length="104" mass="11925">MEELNYMAPGVAGSDIRRTNVPNIPIAYRYEALCEELCLLEIAYKDRQDSKVKDRHSLKHQEVYQIVMDISKKTSAGNTAMRNTFNKCVKDDLQSILDNFIAII</sequence>
<evidence type="ECO:0000313" key="3">
    <source>
        <dbReference type="EMBL" id="CAF1339165.1"/>
    </source>
</evidence>
<proteinExistence type="inferred from homology"/>
<dbReference type="Pfam" id="PF19326">
    <property type="entry name" value="AMP_deaminase"/>
    <property type="match status" value="1"/>
</dbReference>
<reference evidence="3" key="1">
    <citation type="submission" date="2021-02" db="EMBL/GenBank/DDBJ databases">
        <authorList>
            <person name="Nowell W R."/>
        </authorList>
    </citation>
    <scope>NUCLEOTIDE SEQUENCE</scope>
</reference>
<dbReference type="Proteomes" id="UP000682733">
    <property type="component" value="Unassembled WGS sequence"/>
</dbReference>
<evidence type="ECO:0000313" key="5">
    <source>
        <dbReference type="EMBL" id="CAF4198701.1"/>
    </source>
</evidence>
<dbReference type="EMBL" id="CAJOBA010009301">
    <property type="protein sequence ID" value="CAF3848098.1"/>
    <property type="molecule type" value="Genomic_DNA"/>
</dbReference>
<dbReference type="EMBL" id="CAJNOK010009284">
    <property type="protein sequence ID" value="CAF1085618.1"/>
    <property type="molecule type" value="Genomic_DNA"/>
</dbReference>
<dbReference type="OrthoDB" id="1723809at2759"/>
<accession>A0A815GIM3</accession>
<dbReference type="AlphaFoldDB" id="A0A815GIM3"/>
<dbReference type="Proteomes" id="UP000663829">
    <property type="component" value="Unassembled WGS sequence"/>
</dbReference>
<evidence type="ECO:0000313" key="6">
    <source>
        <dbReference type="Proteomes" id="UP000663829"/>
    </source>
</evidence>
<evidence type="ECO:0000256" key="1">
    <source>
        <dbReference type="ARBA" id="ARBA00006676"/>
    </source>
</evidence>